<dbReference type="EMBL" id="JAUJYO010000021">
    <property type="protein sequence ID" value="KAK1284429.1"/>
    <property type="molecule type" value="Genomic_DNA"/>
</dbReference>
<protein>
    <submittedName>
        <fullName evidence="2">Uncharacterized protein</fullName>
    </submittedName>
</protein>
<feature type="coiled-coil region" evidence="1">
    <location>
        <begin position="95"/>
        <end position="122"/>
    </location>
</feature>
<feature type="coiled-coil region" evidence="1">
    <location>
        <begin position="10"/>
        <end position="37"/>
    </location>
</feature>
<proteinExistence type="predicted"/>
<gene>
    <name evidence="2" type="ORF">QJS10_CPB21g01047</name>
</gene>
<evidence type="ECO:0000313" key="3">
    <source>
        <dbReference type="Proteomes" id="UP001180020"/>
    </source>
</evidence>
<evidence type="ECO:0000313" key="2">
    <source>
        <dbReference type="EMBL" id="KAK1284429.1"/>
    </source>
</evidence>
<reference evidence="2" key="2">
    <citation type="submission" date="2023-06" db="EMBL/GenBank/DDBJ databases">
        <authorList>
            <person name="Ma L."/>
            <person name="Liu K.-W."/>
            <person name="Li Z."/>
            <person name="Hsiao Y.-Y."/>
            <person name="Qi Y."/>
            <person name="Fu T."/>
            <person name="Tang G."/>
            <person name="Zhang D."/>
            <person name="Sun W.-H."/>
            <person name="Liu D.-K."/>
            <person name="Li Y."/>
            <person name="Chen G.-Z."/>
            <person name="Liu X.-D."/>
            <person name="Liao X.-Y."/>
            <person name="Jiang Y.-T."/>
            <person name="Yu X."/>
            <person name="Hao Y."/>
            <person name="Huang J."/>
            <person name="Zhao X.-W."/>
            <person name="Ke S."/>
            <person name="Chen Y.-Y."/>
            <person name="Wu W.-L."/>
            <person name="Hsu J.-L."/>
            <person name="Lin Y.-F."/>
            <person name="Huang M.-D."/>
            <person name="Li C.-Y."/>
            <person name="Huang L."/>
            <person name="Wang Z.-W."/>
            <person name="Zhao X."/>
            <person name="Zhong W.-Y."/>
            <person name="Peng D.-H."/>
            <person name="Ahmad S."/>
            <person name="Lan S."/>
            <person name="Zhang J.-S."/>
            <person name="Tsai W.-C."/>
            <person name="Van De Peer Y."/>
            <person name="Liu Z.-J."/>
        </authorList>
    </citation>
    <scope>NUCLEOTIDE SEQUENCE</scope>
    <source>
        <strain evidence="2">CP</strain>
        <tissue evidence="2">Leaves</tissue>
    </source>
</reference>
<keyword evidence="3" id="KW-1185">Reference proteome</keyword>
<comment type="caution">
    <text evidence="2">The sequence shown here is derived from an EMBL/GenBank/DDBJ whole genome shotgun (WGS) entry which is preliminary data.</text>
</comment>
<name>A0AAV9C6Y1_ACOCL</name>
<sequence length="165" mass="18319">MMEEEIPDAYVELNEMEKRLKTANEHLQARARQIEALRVQRGRLQGQVWVLEAQVDALSRARADGASSSSAPPSSMISERELGLTRELDVARSELTAVRMELGQARGRASRAEEEADRLRSMVALREEGFITLGRERDSLQMRVSELEASAGVPGGLMGDLIRSL</sequence>
<dbReference type="Proteomes" id="UP001180020">
    <property type="component" value="Unassembled WGS sequence"/>
</dbReference>
<dbReference type="AlphaFoldDB" id="A0AAV9C6Y1"/>
<keyword evidence="1" id="KW-0175">Coiled coil</keyword>
<accession>A0AAV9C6Y1</accession>
<organism evidence="2 3">
    <name type="scientific">Acorus calamus</name>
    <name type="common">Sweet flag</name>
    <dbReference type="NCBI Taxonomy" id="4465"/>
    <lineage>
        <taxon>Eukaryota</taxon>
        <taxon>Viridiplantae</taxon>
        <taxon>Streptophyta</taxon>
        <taxon>Embryophyta</taxon>
        <taxon>Tracheophyta</taxon>
        <taxon>Spermatophyta</taxon>
        <taxon>Magnoliopsida</taxon>
        <taxon>Liliopsida</taxon>
        <taxon>Acoraceae</taxon>
        <taxon>Acorus</taxon>
    </lineage>
</organism>
<evidence type="ECO:0000256" key="1">
    <source>
        <dbReference type="SAM" id="Coils"/>
    </source>
</evidence>
<dbReference type="Gene3D" id="1.10.287.1490">
    <property type="match status" value="1"/>
</dbReference>
<reference evidence="2" key="1">
    <citation type="journal article" date="2023" name="Nat. Commun.">
        <title>Diploid and tetraploid genomes of Acorus and the evolution of monocots.</title>
        <authorList>
            <person name="Ma L."/>
            <person name="Liu K.W."/>
            <person name="Li Z."/>
            <person name="Hsiao Y.Y."/>
            <person name="Qi Y."/>
            <person name="Fu T."/>
            <person name="Tang G.D."/>
            <person name="Zhang D."/>
            <person name="Sun W.H."/>
            <person name="Liu D.K."/>
            <person name="Li Y."/>
            <person name="Chen G.Z."/>
            <person name="Liu X.D."/>
            <person name="Liao X.Y."/>
            <person name="Jiang Y.T."/>
            <person name="Yu X."/>
            <person name="Hao Y."/>
            <person name="Huang J."/>
            <person name="Zhao X.W."/>
            <person name="Ke S."/>
            <person name="Chen Y.Y."/>
            <person name="Wu W.L."/>
            <person name="Hsu J.L."/>
            <person name="Lin Y.F."/>
            <person name="Huang M.D."/>
            <person name="Li C.Y."/>
            <person name="Huang L."/>
            <person name="Wang Z.W."/>
            <person name="Zhao X."/>
            <person name="Zhong W.Y."/>
            <person name="Peng D.H."/>
            <person name="Ahmad S."/>
            <person name="Lan S."/>
            <person name="Zhang J.S."/>
            <person name="Tsai W.C."/>
            <person name="Van de Peer Y."/>
            <person name="Liu Z.J."/>
        </authorList>
    </citation>
    <scope>NUCLEOTIDE SEQUENCE</scope>
    <source>
        <strain evidence="2">CP</strain>
    </source>
</reference>